<evidence type="ECO:0000256" key="1">
    <source>
        <dbReference type="ARBA" id="ARBA00009437"/>
    </source>
</evidence>
<name>A0AA37M6Z8_9HYPH</name>
<dbReference type="Gene3D" id="1.10.10.10">
    <property type="entry name" value="Winged helix-like DNA-binding domain superfamily/Winged helix DNA-binding domain"/>
    <property type="match status" value="1"/>
</dbReference>
<dbReference type="InterPro" id="IPR036390">
    <property type="entry name" value="WH_DNA-bd_sf"/>
</dbReference>
<sequence>MDVLSAFSFVWVVAMEWSDVRIFLAIARSGTLGGAARSLHTSHPTVGRRLRALEQAIGHTLFQRTADGLVLTDEGHGIIALAEQMEEGALAMQRRLAGQEQNLKGSLRISSADWFGAYVLPPILADFSKAYPNVDVEILTGTRLFNLAQREADVAFRIVPFNTADVVQRRLFRLEYGVYIAEEAADPKYGDGTGFRLITHDTSTGHFPDIAWLIESFPNARPVLRSNNRNVQGRMCRQGVGIAVLPRVVGNQIPGIRNLDMPTPPPARDIWMGYHRDLRRLQRLRAFISTVSDHLVNATA</sequence>
<evidence type="ECO:0000313" key="7">
    <source>
        <dbReference type="Proteomes" id="UP001055286"/>
    </source>
</evidence>
<reference evidence="6" key="2">
    <citation type="submission" date="2021-08" db="EMBL/GenBank/DDBJ databases">
        <authorList>
            <person name="Tani A."/>
            <person name="Ola A."/>
            <person name="Ogura Y."/>
            <person name="Katsura K."/>
            <person name="Hayashi T."/>
        </authorList>
    </citation>
    <scope>NUCLEOTIDE SEQUENCE</scope>
    <source>
        <strain evidence="6">JCM 32048</strain>
    </source>
</reference>
<dbReference type="GO" id="GO:0043565">
    <property type="term" value="F:sequence-specific DNA binding"/>
    <property type="evidence" value="ECO:0007669"/>
    <property type="project" value="TreeGrafter"/>
</dbReference>
<dbReference type="InterPro" id="IPR005119">
    <property type="entry name" value="LysR_subst-bd"/>
</dbReference>
<dbReference type="Pfam" id="PF00126">
    <property type="entry name" value="HTH_1"/>
    <property type="match status" value="1"/>
</dbReference>
<protein>
    <submittedName>
        <fullName evidence="6">HTH-type transcriptional regulator HdfR</fullName>
    </submittedName>
</protein>
<dbReference type="InterPro" id="IPR058163">
    <property type="entry name" value="LysR-type_TF_proteobact-type"/>
</dbReference>
<dbReference type="Gene3D" id="3.40.190.290">
    <property type="match status" value="1"/>
</dbReference>
<dbReference type="SUPFAM" id="SSF53850">
    <property type="entry name" value="Periplasmic binding protein-like II"/>
    <property type="match status" value="1"/>
</dbReference>
<dbReference type="EMBL" id="BPQJ01000024">
    <property type="protein sequence ID" value="GJD64359.1"/>
    <property type="molecule type" value="Genomic_DNA"/>
</dbReference>
<keyword evidence="2" id="KW-0805">Transcription regulation</keyword>
<feature type="domain" description="HTH lysR-type" evidence="5">
    <location>
        <begin position="15"/>
        <end position="72"/>
    </location>
</feature>
<dbReference type="GO" id="GO:0006351">
    <property type="term" value="P:DNA-templated transcription"/>
    <property type="evidence" value="ECO:0007669"/>
    <property type="project" value="TreeGrafter"/>
</dbReference>
<keyword evidence="4" id="KW-0804">Transcription</keyword>
<dbReference type="InterPro" id="IPR036388">
    <property type="entry name" value="WH-like_DNA-bd_sf"/>
</dbReference>
<reference evidence="6" key="1">
    <citation type="journal article" date="2016" name="Front. Microbiol.">
        <title>Genome Sequence of the Piezophilic, Mesophilic Sulfate-Reducing Bacterium Desulfovibrio indicus J2T.</title>
        <authorList>
            <person name="Cao J."/>
            <person name="Maignien L."/>
            <person name="Shao Z."/>
            <person name="Alain K."/>
            <person name="Jebbar M."/>
        </authorList>
    </citation>
    <scope>NUCLEOTIDE SEQUENCE</scope>
    <source>
        <strain evidence="6">JCM 32048</strain>
    </source>
</reference>
<organism evidence="6 7">
    <name type="scientific">Methylobacterium frigidaeris</name>
    <dbReference type="NCBI Taxonomy" id="2038277"/>
    <lineage>
        <taxon>Bacteria</taxon>
        <taxon>Pseudomonadati</taxon>
        <taxon>Pseudomonadota</taxon>
        <taxon>Alphaproteobacteria</taxon>
        <taxon>Hyphomicrobiales</taxon>
        <taxon>Methylobacteriaceae</taxon>
        <taxon>Methylobacterium</taxon>
    </lineage>
</organism>
<gene>
    <name evidence="6" type="primary">hdfR_5</name>
    <name evidence="6" type="ORF">MPEAHAMD_4540</name>
</gene>
<accession>A0AA37M6Z8</accession>
<dbReference type="PROSITE" id="PS50931">
    <property type="entry name" value="HTH_LYSR"/>
    <property type="match status" value="1"/>
</dbReference>
<dbReference type="InterPro" id="IPR000847">
    <property type="entry name" value="LysR_HTH_N"/>
</dbReference>
<dbReference type="Proteomes" id="UP001055286">
    <property type="component" value="Unassembled WGS sequence"/>
</dbReference>
<dbReference type="CDD" id="cd05466">
    <property type="entry name" value="PBP2_LTTR_substrate"/>
    <property type="match status" value="1"/>
</dbReference>
<comment type="similarity">
    <text evidence="1">Belongs to the LysR transcriptional regulatory family.</text>
</comment>
<comment type="caution">
    <text evidence="6">The sequence shown here is derived from an EMBL/GenBank/DDBJ whole genome shotgun (WGS) entry which is preliminary data.</text>
</comment>
<dbReference type="SUPFAM" id="SSF46785">
    <property type="entry name" value="Winged helix' DNA-binding domain"/>
    <property type="match status" value="1"/>
</dbReference>
<evidence type="ECO:0000259" key="5">
    <source>
        <dbReference type="PROSITE" id="PS50931"/>
    </source>
</evidence>
<evidence type="ECO:0000256" key="2">
    <source>
        <dbReference type="ARBA" id="ARBA00023015"/>
    </source>
</evidence>
<keyword evidence="3" id="KW-0238">DNA-binding</keyword>
<evidence type="ECO:0000313" key="6">
    <source>
        <dbReference type="EMBL" id="GJD64359.1"/>
    </source>
</evidence>
<proteinExistence type="inferred from homology"/>
<keyword evidence="7" id="KW-1185">Reference proteome</keyword>
<dbReference type="AlphaFoldDB" id="A0AA37M6Z8"/>
<dbReference type="GO" id="GO:0003700">
    <property type="term" value="F:DNA-binding transcription factor activity"/>
    <property type="evidence" value="ECO:0007669"/>
    <property type="project" value="InterPro"/>
</dbReference>
<dbReference type="Pfam" id="PF03466">
    <property type="entry name" value="LysR_substrate"/>
    <property type="match status" value="1"/>
</dbReference>
<dbReference type="PANTHER" id="PTHR30537:SF3">
    <property type="entry name" value="TRANSCRIPTIONAL REGULATORY PROTEIN"/>
    <property type="match status" value="1"/>
</dbReference>
<dbReference type="PANTHER" id="PTHR30537">
    <property type="entry name" value="HTH-TYPE TRANSCRIPTIONAL REGULATOR"/>
    <property type="match status" value="1"/>
</dbReference>
<evidence type="ECO:0000256" key="4">
    <source>
        <dbReference type="ARBA" id="ARBA00023163"/>
    </source>
</evidence>
<evidence type="ECO:0000256" key="3">
    <source>
        <dbReference type="ARBA" id="ARBA00023125"/>
    </source>
</evidence>